<reference evidence="7" key="1">
    <citation type="submission" date="2012-07" db="EMBL/GenBank/DDBJ databases">
        <title>Genome of the Chinese tree shrew, a rising model animal genetically related to primates.</title>
        <authorList>
            <person name="Zhang G."/>
            <person name="Fan Y."/>
            <person name="Yao Y."/>
            <person name="Huang Z."/>
        </authorList>
    </citation>
    <scope>NUCLEOTIDE SEQUENCE [LARGE SCALE GENOMIC DNA]</scope>
</reference>
<dbReference type="InterPro" id="IPR043513">
    <property type="entry name" value="Cenp-F"/>
</dbReference>
<feature type="coiled-coil region" evidence="1">
    <location>
        <begin position="278"/>
        <end position="495"/>
    </location>
</feature>
<feature type="region of interest" description="Disordered" evidence="2">
    <location>
        <begin position="1520"/>
        <end position="1539"/>
    </location>
</feature>
<feature type="coiled-coil region" evidence="1">
    <location>
        <begin position="1024"/>
        <end position="1079"/>
    </location>
</feature>
<dbReference type="GO" id="GO:0051310">
    <property type="term" value="P:metaphase chromosome alignment"/>
    <property type="evidence" value="ECO:0007669"/>
    <property type="project" value="TreeGrafter"/>
</dbReference>
<dbReference type="GO" id="GO:0000922">
    <property type="term" value="C:spindle pole"/>
    <property type="evidence" value="ECO:0007669"/>
    <property type="project" value="TreeGrafter"/>
</dbReference>
<keyword evidence="7" id="KW-1185">Reference proteome</keyword>
<feature type="coiled-coil region" evidence="1">
    <location>
        <begin position="521"/>
        <end position="628"/>
    </location>
</feature>
<feature type="coiled-coil region" evidence="1">
    <location>
        <begin position="1892"/>
        <end position="2280"/>
    </location>
</feature>
<accession>L9K1Y8</accession>
<dbReference type="KEGG" id="tup:102487040"/>
<dbReference type="Gene3D" id="1.10.287.1490">
    <property type="match status" value="1"/>
</dbReference>
<organism evidence="6 7">
    <name type="scientific">Tupaia chinensis</name>
    <name type="common">Chinese tree shrew</name>
    <name type="synonym">Tupaia belangeri chinensis</name>
    <dbReference type="NCBI Taxonomy" id="246437"/>
    <lineage>
        <taxon>Eukaryota</taxon>
        <taxon>Metazoa</taxon>
        <taxon>Chordata</taxon>
        <taxon>Craniata</taxon>
        <taxon>Vertebrata</taxon>
        <taxon>Euteleostomi</taxon>
        <taxon>Mammalia</taxon>
        <taxon>Eutheria</taxon>
        <taxon>Euarchontoglires</taxon>
        <taxon>Scandentia</taxon>
        <taxon>Tupaiidae</taxon>
        <taxon>Tupaia</taxon>
    </lineage>
</organism>
<dbReference type="GO" id="GO:0005634">
    <property type="term" value="C:nucleus"/>
    <property type="evidence" value="ECO:0007669"/>
    <property type="project" value="TreeGrafter"/>
</dbReference>
<dbReference type="InterPro" id="IPR018463">
    <property type="entry name" value="Centromere_CenpF_N"/>
</dbReference>
<proteinExistence type="predicted"/>
<evidence type="ECO:0000259" key="5">
    <source>
        <dbReference type="Pfam" id="PF10490"/>
    </source>
</evidence>
<dbReference type="InterPro" id="IPR018302">
    <property type="entry name" value="CenpF/LEK1_Rb-prot-bd"/>
</dbReference>
<feature type="region of interest" description="Disordered" evidence="2">
    <location>
        <begin position="2886"/>
        <end position="2976"/>
    </location>
</feature>
<dbReference type="PANTHER" id="PTHR18874">
    <property type="entry name" value="CMF/LEK/CENP CELL DIVISION-RELATED"/>
    <property type="match status" value="1"/>
</dbReference>
<evidence type="ECO:0000256" key="2">
    <source>
        <dbReference type="SAM" id="MobiDB-lite"/>
    </source>
</evidence>
<feature type="coiled-coil region" evidence="1">
    <location>
        <begin position="164"/>
        <end position="198"/>
    </location>
</feature>
<dbReference type="Proteomes" id="UP000011518">
    <property type="component" value="Unassembled WGS sequence"/>
</dbReference>
<feature type="region of interest" description="Disordered" evidence="2">
    <location>
        <begin position="250"/>
        <end position="276"/>
    </location>
</feature>
<evidence type="ECO:0000259" key="4">
    <source>
        <dbReference type="Pfam" id="PF10481"/>
    </source>
</evidence>
<reference evidence="7" key="2">
    <citation type="journal article" date="2013" name="Nat. Commun.">
        <title>Genome of the Chinese tree shrew.</title>
        <authorList>
            <person name="Fan Y."/>
            <person name="Huang Z.Y."/>
            <person name="Cao C.C."/>
            <person name="Chen C.S."/>
            <person name="Chen Y.X."/>
            <person name="Fan D.D."/>
            <person name="He J."/>
            <person name="Hou H.L."/>
            <person name="Hu L."/>
            <person name="Hu X.T."/>
            <person name="Jiang X.T."/>
            <person name="Lai R."/>
            <person name="Lang Y.S."/>
            <person name="Liang B."/>
            <person name="Liao S.G."/>
            <person name="Mu D."/>
            <person name="Ma Y.Y."/>
            <person name="Niu Y.Y."/>
            <person name="Sun X.Q."/>
            <person name="Xia J.Q."/>
            <person name="Xiao J."/>
            <person name="Xiong Z.Q."/>
            <person name="Xu L."/>
            <person name="Yang L."/>
            <person name="Zhang Y."/>
            <person name="Zhao W."/>
            <person name="Zhao X.D."/>
            <person name="Zheng Y.T."/>
            <person name="Zhou J.M."/>
            <person name="Zhu Y.B."/>
            <person name="Zhang G.J."/>
            <person name="Wang J."/>
            <person name="Yao Y.G."/>
        </authorList>
    </citation>
    <scope>NUCLEOTIDE SEQUENCE [LARGE SCALE GENOMIC DNA]</scope>
</reference>
<feature type="coiled-coil region" evidence="1">
    <location>
        <begin position="2319"/>
        <end position="2885"/>
    </location>
</feature>
<dbReference type="InParanoid" id="L9K1Y8"/>
<name>L9K1Y8_TUPCH</name>
<dbReference type="FunCoup" id="L9K1Y8">
    <property type="interactions" value="830"/>
</dbReference>
<dbReference type="Pfam" id="PF10490">
    <property type="entry name" value="CENP-F_C_Rb_bdg"/>
    <property type="match status" value="1"/>
</dbReference>
<dbReference type="GO" id="GO:0010389">
    <property type="term" value="P:regulation of G2/M transition of mitotic cell cycle"/>
    <property type="evidence" value="ECO:0007669"/>
    <property type="project" value="TreeGrafter"/>
</dbReference>
<feature type="coiled-coil region" evidence="1">
    <location>
        <begin position="1120"/>
        <end position="1150"/>
    </location>
</feature>
<dbReference type="OrthoDB" id="10255522at2759"/>
<feature type="compositionally biased region" description="Acidic residues" evidence="2">
    <location>
        <begin position="2964"/>
        <end position="2974"/>
    </location>
</feature>
<feature type="coiled-coil region" evidence="1">
    <location>
        <begin position="1786"/>
        <end position="1844"/>
    </location>
</feature>
<dbReference type="GO" id="GO:0042803">
    <property type="term" value="F:protein homodimerization activity"/>
    <property type="evidence" value="ECO:0007669"/>
    <property type="project" value="InterPro"/>
</dbReference>
<feature type="domain" description="Kinetochore protein Cenp-F/LEK1 Rb protein-binding" evidence="5">
    <location>
        <begin position="2964"/>
        <end position="3007"/>
    </location>
</feature>
<keyword evidence="1" id="KW-0175">Coiled coil</keyword>
<dbReference type="GO" id="GO:0000775">
    <property type="term" value="C:chromosome, centromeric region"/>
    <property type="evidence" value="ECO:0007669"/>
    <property type="project" value="InterPro"/>
</dbReference>
<dbReference type="EMBL" id="KB320929">
    <property type="protein sequence ID" value="ELW55467.1"/>
    <property type="molecule type" value="Genomic_DNA"/>
</dbReference>
<feature type="coiled-coil region" evidence="1">
    <location>
        <begin position="1544"/>
        <end position="1596"/>
    </location>
</feature>
<feature type="domain" description="Centromere protein Cenp-F leucine-rich repeat-containing" evidence="3">
    <location>
        <begin position="2308"/>
        <end position="2447"/>
    </location>
</feature>
<feature type="region of interest" description="Disordered" evidence="2">
    <location>
        <begin position="3021"/>
        <end position="3104"/>
    </location>
</feature>
<feature type="region of interest" description="Disordered" evidence="2">
    <location>
        <begin position="1230"/>
        <end position="1260"/>
    </location>
</feature>
<sequence>MSWALEEWKEGLPTRALQKIQELEGQLDKLKKEKQQRQFQLETLEAALQKQKQKVENEKTEGTNLKRENQRLMEICENLDKSKQKISHELQIKESQVNFQEGQLNSSKKQIEKLEQELKRCKSELERSQQMAQSADVSLNPCSTPQKMFTTPLTPRQCYSGSKYEDLKEKYNKEVEERKRLEAEVKALQAKRTSQTISQSTMNHRDIARHQASSSVFWQQETPGRLSSDSHRTPAGRDFSASHFLRDHEVTPSKLTSKIGKRDANNAACDNSSSPHLLDQLKAQNKELRSKINELELHLQGQEKEIKGQANKFQEVQLQLEKAKVDLIEKEKVLNKNRDELVRTTAQYDQASTKCTTLEQKLKKLTEDLNCQRQNAESARCSLEQKIKEKEKEFHEELSRQQRSLQTLDQECTQVKAKLTQELQQAKNTQNILQAELDKATLVKQQLERSLEEFKQKCCRTEQALQARQVTEDELRRSSEEMKKENGLLKRQSEQRAREVCHLEEELKKVKQCLNQSQNFVEEMRAKNLSQETMLRELEEKVNLQENSLTLEKLKVSTADLEKQQDQDLLKKREYHIEQLNYKLSKTEEEYKALLSTLELMKKEYKKLEEEKALFSSWKSENEKLLNQMALEKESSQSKINHLETLLNTHQIKSHEYDEKVRTLQMERESLNVEIRNLHSVIDSKSVEIETQKQAFVELQQKAEVSDEKHNKEIENMCLKTSQLTGQVEDLGHKLQLLSSEIMDKDQQYQDLHAEYEGLRDLLKSKDSFLVTNEDHQRSLLAFKQQSDKNDSFAKIRGEQECMPSEKSECNLEVDQSPKNSAILQNRVVSLEFLLESQKQMNSDLQKQCEELVQIKGEIEGNLIKAEQMHQSFVAETSQRISKLQEDTSLHQNVVAETLVALENKEKEFQLLNEKLETEQAEVQELKKSNYLLENSVKELQLLCETLSSEKKELSSVISLHKKQIEELTQENGALKEINETLNQEKANFVQKSDSFSNSIDEKERISEFSDQFKHERLTLLQRCEETRNAFEDLSQKYKAAQEKNSKLECLLNECTSICENKKMELEQLKEIFAKEHKEFLTKLALAEERNQVLILELGTVQQDRQSEIAHIQNNFKSETDGLNQEIMILKEQQNKMQKEDNGLLQENEELKKLMHTKHEHQNLEVDPIRDSMKDSKNEINKHNCQRQVDLEVKDLFLDSYNTQLVHLEAMVRNLEVKLLESENEKECLQQELQRTRGESETKSSQDTQSQEISNLKDCEKDTEEKYISVLHELSTSQNDNAHLQCSLQTAMNKLNELEKMYEILQIEKLELVSELNDSRSEYITVTNKMTEEVEKLVNEVKILNDKNSHLQGDLVTEMAEGEFGEQQNEKSVSLNPMEDSNSYERLTLSNKEVQTHFAELQEKFLSLQGEHKILHDQHCQMSSKMSELQTYVDKLKAENSVLSVNLRNVQGDLVKEMKPGPEEEQILSPSFSCVTDSPNLTRFGEGSLDKDLLEQTGETSLWSDLEGNVSANQSNVGEVSCSSLEEEENLTKKETSSAPVRSVEELEILCQMYLQSLKNLEEKMENQGILKNKEIQELEQLLSSERKELDCLRKQFLSENEQWQQKLTSVTMEMESKLAAEKKQTEHLSMELEVARLQLQGLDLSSRSFIGTDTDVVRGQNESCDITESDEYTSETTERIPKQDICQICDENNQQDLSLETREITETETVKLRGECCKEQSPETNCDVPVEDKPQGCPECISQLSLSGPSALVPVNALGDQVTIQNLQLQVEETLSENLRLLHVLEDRDKKVESLLNEKRELSAKLDLQEVQLTNKIEACIALEKILEELKEKSDLSEKLESVSCDNQELYQRVDTSDSMNPHLEMGPNKLSDEVIDDSVAKVDDNCKKSLLDMENELNRIKSEKASIECHALSMEADLEIVQTEKLCLEKDNESKQKVIVSLEEELLVVTRERNRLHGELDTVSKDNKELVGVSEKLKERVQELESHQGACVDRIQVVEAELKDKTELLQTLSSDVSGLLKDKTHLQEQLQSLEEDSQALSLVKRELENQIGQLNKEKESLLRKFESLQARLSELEHDKLNVSKALEAALIEKGEFAGKLSSTQEEVHQLRRGIEKLRVRIEADEKNQLHVVEKLKERERENDSLKDKVESLERELQMSEENQELVILDAENSKAEVETLKTQVEEMAKSLKVLELDHGKVRSEKENLTEQLQEKQDQVSELDKMVSSFKSLLKEKEQAEIQMKEEAKTIVEMLQTQLKELNEEVKALYNDQEGWKAEEPSPDTPVEDVDKKINSIEKLKALIETDGKKQRLVIEKLKESQHSADLLKDRVGNLERELDISGKNQESAVLEAENSKAMVETLKARIEKTDQNLSDLELALTDIRLEKENLMKEKQKEQERVSELETLSSSLENLLREKEQQNVQLREESTVAIEMVQAKFQELSEKVSDLCNDQEIYKAKVQNLSNQVNSLETEKAKLLQDLNKAKNNDSVLQSTVKDLIREVEDGKQKVEKKDEEISRLNSQIQDQEQLLSKLSQVEGEQELCKKQNVELRNLTVELEQKIQVLQSQNATLQNTVEALQNSYKDIENQLELTKTEKMSFAEKVNTMTAKESELQREIREMVQKRTDLEEEFSGEKNKLTKELKLLLEEIQSNKGQLKELMLENSELKKSLDCVHKDQVEKEEKVREVTEYQLQLQEAEKRHQTLLLDTNKQYQIEIQTYQEKLTSKEECLKSQKLEIDNLKSTKEELNNSLKVTTQLVEELKKAKVDNLKYVSQLKKENERAQGKIKLLMKSCKQLEEEKGMLQKELSQLEAALEKQKTGTIVNPNLDELMTEMKELKETLEEKSKEADEYLDKYCSLLISHEKSEKAREMLETQVARLSSQLSKHDLRSSPSLNSVVPGPSPVSSVPEKKLSSGQNKTSGKRQRPSGISDNDGGSVPSTPETFSKKSRKIVKSVPHSASDTEDTEFEPEGLPEVVKKGFADIPVGKTSPYILRRTTMATRTSPRLAAQKLALSPLSLGNKILVDSSKRTAGGSRSQKVKIAQQSPVDSGTAFREPTTRSLAVNNLSGDSPREGLRVKRGQLTPSPEAGPEPKGSENCRVQ</sequence>
<evidence type="ECO:0000313" key="6">
    <source>
        <dbReference type="EMBL" id="ELW55467.1"/>
    </source>
</evidence>
<dbReference type="GO" id="GO:0008017">
    <property type="term" value="F:microtubule binding"/>
    <property type="evidence" value="ECO:0007669"/>
    <property type="project" value="InterPro"/>
</dbReference>
<dbReference type="Pfam" id="PF10481">
    <property type="entry name" value="CENP-F_N"/>
    <property type="match status" value="1"/>
</dbReference>
<feature type="coiled-coil region" evidence="1">
    <location>
        <begin position="13"/>
        <end position="131"/>
    </location>
</feature>
<dbReference type="InterPro" id="IPR019513">
    <property type="entry name" value="Centromere_CenpF_leu-rich_rpt"/>
</dbReference>
<feature type="domain" description="Centromere protein Cenp-F leucine-rich repeat-containing" evidence="3">
    <location>
        <begin position="2126"/>
        <end position="2265"/>
    </location>
</feature>
<dbReference type="Pfam" id="PF10473">
    <property type="entry name" value="CENP-F_leu_zip"/>
    <property type="match status" value="2"/>
</dbReference>
<dbReference type="PANTHER" id="PTHR18874:SF10">
    <property type="entry name" value="CENTROMERE PROTEIN F"/>
    <property type="match status" value="1"/>
</dbReference>
<protein>
    <submittedName>
        <fullName evidence="6">Centromere protein F</fullName>
    </submittedName>
</protein>
<dbReference type="STRING" id="246437.L9K1Y8"/>
<feature type="compositionally biased region" description="Low complexity" evidence="2">
    <location>
        <begin position="2893"/>
        <end position="2910"/>
    </location>
</feature>
<evidence type="ECO:0000313" key="7">
    <source>
        <dbReference type="Proteomes" id="UP000011518"/>
    </source>
</evidence>
<feature type="coiled-coil region" evidence="1">
    <location>
        <begin position="1281"/>
        <end position="1354"/>
    </location>
</feature>
<feature type="domain" description="Centromere protein Cenp-F N-terminal" evidence="4">
    <location>
        <begin position="1"/>
        <end position="305"/>
    </location>
</feature>
<feature type="coiled-coil region" evidence="1">
    <location>
        <begin position="895"/>
        <end position="988"/>
    </location>
</feature>
<dbReference type="GO" id="GO:0000278">
    <property type="term" value="P:mitotic cell cycle"/>
    <property type="evidence" value="ECO:0007669"/>
    <property type="project" value="TreeGrafter"/>
</dbReference>
<feature type="compositionally biased region" description="Polar residues" evidence="2">
    <location>
        <begin position="1245"/>
        <end position="1254"/>
    </location>
</feature>
<dbReference type="eggNOG" id="ENOG502QVMD">
    <property type="taxonomic scope" value="Eukaryota"/>
</dbReference>
<gene>
    <name evidence="6" type="ORF">TREES_T100017246</name>
</gene>
<dbReference type="GO" id="GO:0070840">
    <property type="term" value="F:dynein complex binding"/>
    <property type="evidence" value="ECO:0007669"/>
    <property type="project" value="InterPro"/>
</dbReference>
<feature type="compositionally biased region" description="Polar residues" evidence="2">
    <location>
        <begin position="3061"/>
        <end position="3071"/>
    </location>
</feature>
<evidence type="ECO:0000256" key="1">
    <source>
        <dbReference type="SAM" id="Coils"/>
    </source>
</evidence>
<feature type="compositionally biased region" description="Basic and acidic residues" evidence="2">
    <location>
        <begin position="1230"/>
        <end position="1244"/>
    </location>
</feature>
<dbReference type="SUPFAM" id="SSF57997">
    <property type="entry name" value="Tropomyosin"/>
    <property type="match status" value="1"/>
</dbReference>
<evidence type="ECO:0000259" key="3">
    <source>
        <dbReference type="Pfam" id="PF10473"/>
    </source>
</evidence>